<proteinExistence type="predicted"/>
<reference evidence="1 2" key="1">
    <citation type="submission" date="2020-06" db="EMBL/GenBank/DDBJ databases">
        <title>Oricola thermophila sp. nov. isolated from a tidal sediments.</title>
        <authorList>
            <person name="Kwon K.K."/>
            <person name="Yang S.-H."/>
            <person name="Park M.-J."/>
        </authorList>
    </citation>
    <scope>NUCLEOTIDE SEQUENCE [LARGE SCALE GENOMIC DNA]</scope>
    <source>
        <strain evidence="1 2">MEBiC13590</strain>
    </source>
</reference>
<dbReference type="InterPro" id="IPR052517">
    <property type="entry name" value="GlcG_carb_metab_protein"/>
</dbReference>
<dbReference type="InterPro" id="IPR005624">
    <property type="entry name" value="PduO/GlcC-like"/>
</dbReference>
<dbReference type="AlphaFoldDB" id="A0A6N1VI44"/>
<dbReference type="KEGG" id="orm:HTY61_17445"/>
<evidence type="ECO:0000313" key="1">
    <source>
        <dbReference type="EMBL" id="QKV20103.1"/>
    </source>
</evidence>
<dbReference type="Pfam" id="PF03928">
    <property type="entry name" value="HbpS-like"/>
    <property type="match status" value="1"/>
</dbReference>
<dbReference type="EMBL" id="CP054836">
    <property type="protein sequence ID" value="QKV20103.1"/>
    <property type="molecule type" value="Genomic_DNA"/>
</dbReference>
<dbReference type="Gene3D" id="3.30.450.150">
    <property type="entry name" value="Haem-degrading domain"/>
    <property type="match status" value="1"/>
</dbReference>
<dbReference type="PANTHER" id="PTHR34309">
    <property type="entry name" value="SLR1406 PROTEIN"/>
    <property type="match status" value="1"/>
</dbReference>
<dbReference type="PANTHER" id="PTHR34309:SF10">
    <property type="entry name" value="SLR1406 PROTEIN"/>
    <property type="match status" value="1"/>
</dbReference>
<protein>
    <submittedName>
        <fullName evidence="1">Heme-binding protein</fullName>
    </submittedName>
</protein>
<accession>A0A6N1VI44</accession>
<dbReference type="SUPFAM" id="SSF143744">
    <property type="entry name" value="GlcG-like"/>
    <property type="match status" value="1"/>
</dbReference>
<name>A0A6N1VI44_9HYPH</name>
<dbReference type="InterPro" id="IPR038084">
    <property type="entry name" value="PduO/GlcC-like_sf"/>
</dbReference>
<dbReference type="RefSeq" id="WP_175277994.1">
    <property type="nucleotide sequence ID" value="NZ_CP054836.1"/>
</dbReference>
<dbReference type="Proteomes" id="UP000509367">
    <property type="component" value="Chromosome"/>
</dbReference>
<sequence>MSTLTLAKANEIIEATLAKGIELELKPLSVAVLDSGGHLVAFQRSDGSSFMRYEIAAGKAYGCLALGVGGRWLNAQAQSRPHFLENLSAVSGGRIVAVPGGVLVKQDGRIIGAVGVTGDTSDNDEACALHGIEAAGFEADAG</sequence>
<keyword evidence="2" id="KW-1185">Reference proteome</keyword>
<gene>
    <name evidence="1" type="ORF">HTY61_17445</name>
</gene>
<evidence type="ECO:0000313" key="2">
    <source>
        <dbReference type="Proteomes" id="UP000509367"/>
    </source>
</evidence>
<organism evidence="1 2">
    <name type="scientific">Oricola thermophila</name>
    <dbReference type="NCBI Taxonomy" id="2742145"/>
    <lineage>
        <taxon>Bacteria</taxon>
        <taxon>Pseudomonadati</taxon>
        <taxon>Pseudomonadota</taxon>
        <taxon>Alphaproteobacteria</taxon>
        <taxon>Hyphomicrobiales</taxon>
        <taxon>Ahrensiaceae</taxon>
        <taxon>Oricola</taxon>
    </lineage>
</organism>